<feature type="compositionally biased region" description="Polar residues" evidence="1">
    <location>
        <begin position="208"/>
        <end position="217"/>
    </location>
</feature>
<organism evidence="2 3">
    <name type="scientific">Iphiclides podalirius</name>
    <name type="common">scarce swallowtail</name>
    <dbReference type="NCBI Taxonomy" id="110791"/>
    <lineage>
        <taxon>Eukaryota</taxon>
        <taxon>Metazoa</taxon>
        <taxon>Ecdysozoa</taxon>
        <taxon>Arthropoda</taxon>
        <taxon>Hexapoda</taxon>
        <taxon>Insecta</taxon>
        <taxon>Pterygota</taxon>
        <taxon>Neoptera</taxon>
        <taxon>Endopterygota</taxon>
        <taxon>Lepidoptera</taxon>
        <taxon>Glossata</taxon>
        <taxon>Ditrysia</taxon>
        <taxon>Papilionoidea</taxon>
        <taxon>Papilionidae</taxon>
        <taxon>Papilioninae</taxon>
        <taxon>Iphiclides</taxon>
    </lineage>
</organism>
<feature type="compositionally biased region" description="Polar residues" evidence="1">
    <location>
        <begin position="48"/>
        <end position="67"/>
    </location>
</feature>
<feature type="region of interest" description="Disordered" evidence="1">
    <location>
        <begin position="48"/>
        <end position="245"/>
    </location>
</feature>
<evidence type="ECO:0000256" key="1">
    <source>
        <dbReference type="SAM" id="MobiDB-lite"/>
    </source>
</evidence>
<evidence type="ECO:0000313" key="3">
    <source>
        <dbReference type="Proteomes" id="UP000837857"/>
    </source>
</evidence>
<accession>A0ABN8IUV5</accession>
<proteinExistence type="predicted"/>
<dbReference type="Proteomes" id="UP000837857">
    <property type="component" value="Chromosome 3"/>
</dbReference>
<dbReference type="EMBL" id="OW152815">
    <property type="protein sequence ID" value="CAH2063574.1"/>
    <property type="molecule type" value="Genomic_DNA"/>
</dbReference>
<evidence type="ECO:0000313" key="2">
    <source>
        <dbReference type="EMBL" id="CAH2063574.1"/>
    </source>
</evidence>
<protein>
    <submittedName>
        <fullName evidence="2">Uncharacterized protein</fullName>
    </submittedName>
</protein>
<name>A0ABN8IUV5_9NEOP</name>
<feature type="compositionally biased region" description="Basic and acidic residues" evidence="1">
    <location>
        <begin position="105"/>
        <end position="150"/>
    </location>
</feature>
<keyword evidence="3" id="KW-1185">Reference proteome</keyword>
<feature type="compositionally biased region" description="Basic and acidic residues" evidence="1">
    <location>
        <begin position="82"/>
        <end position="94"/>
    </location>
</feature>
<reference evidence="2" key="1">
    <citation type="submission" date="2022-03" db="EMBL/GenBank/DDBJ databases">
        <authorList>
            <person name="Martin H S."/>
        </authorList>
    </citation>
    <scope>NUCLEOTIDE SEQUENCE</scope>
</reference>
<gene>
    <name evidence="2" type="ORF">IPOD504_LOCUS12579</name>
</gene>
<sequence>MMLKFRGFKASFNLLSGKKSRKEQYEKPSGTSVLGAYRGYSEEYFVNSYQNKQQTTPSLAKSNTSEPTRGIKPSKSTSDLTRQNDRAKDTRKSTSDLPSSSLELKNGKEIRSSEGGQRKLDKQTSTEQKKKDKLARDSETEQKSRRKENDGITQDRGSKEVQPRREKKKTPAPRPPVSKHYPSDTLEGSISRSSGPPPYSAELVPTPNDGSGNTSFGKQVEAPNSWDLVSQHRQQLRKPQAPVPRTSATVLDLGYHVDTRSTAARGKDDSVV</sequence>
<feature type="non-terminal residue" evidence="2">
    <location>
        <position position="1"/>
    </location>
</feature>